<dbReference type="PaxDb" id="55529-EKX40312"/>
<sequence>MFELHLSPPSSHYHPLHHHLHHHHPTTTFTTITISPYLDYTRGGTCDVSCRLLPLFLALGVKKAAGSAQKALGEALVGIKLWAQTFRVLQLTGDRKVPLLIEKGGELDDGRHVLQVNLSRPLKGRNS</sequence>
<dbReference type="EnsemblProtists" id="EKX40312">
    <property type="protein sequence ID" value="EKX40312"/>
    <property type="gene ID" value="GUITHDRAFT_154151"/>
</dbReference>
<dbReference type="Proteomes" id="UP000011087">
    <property type="component" value="Unassembled WGS sequence"/>
</dbReference>
<dbReference type="HOGENOM" id="CLU_1974767_0_0_1"/>
<reference evidence="2" key="3">
    <citation type="submission" date="2016-03" db="UniProtKB">
        <authorList>
            <consortium name="EnsemblProtists"/>
        </authorList>
    </citation>
    <scope>IDENTIFICATION</scope>
</reference>
<proteinExistence type="predicted"/>
<protein>
    <submittedName>
        <fullName evidence="1 2">Uncharacterized protein</fullName>
    </submittedName>
</protein>
<evidence type="ECO:0000313" key="1">
    <source>
        <dbReference type="EMBL" id="EKX40312.1"/>
    </source>
</evidence>
<name>L1IW59_GUITC</name>
<evidence type="ECO:0000313" key="2">
    <source>
        <dbReference type="EnsemblProtists" id="EKX40312"/>
    </source>
</evidence>
<dbReference type="KEGG" id="gtt:GUITHDRAFT_154151"/>
<accession>L1IW59</accession>
<dbReference type="GeneID" id="17297121"/>
<keyword evidence="3" id="KW-1185">Reference proteome</keyword>
<dbReference type="AlphaFoldDB" id="L1IW59"/>
<dbReference type="EMBL" id="JH993032">
    <property type="protein sequence ID" value="EKX40312.1"/>
    <property type="molecule type" value="Genomic_DNA"/>
</dbReference>
<organism evidence="1">
    <name type="scientific">Guillardia theta (strain CCMP2712)</name>
    <name type="common">Cryptophyte</name>
    <dbReference type="NCBI Taxonomy" id="905079"/>
    <lineage>
        <taxon>Eukaryota</taxon>
        <taxon>Cryptophyceae</taxon>
        <taxon>Pyrenomonadales</taxon>
        <taxon>Geminigeraceae</taxon>
        <taxon>Guillardia</taxon>
    </lineage>
</organism>
<reference evidence="3" key="2">
    <citation type="submission" date="2012-11" db="EMBL/GenBank/DDBJ databases">
        <authorList>
            <person name="Kuo A."/>
            <person name="Curtis B.A."/>
            <person name="Tanifuji G."/>
            <person name="Burki F."/>
            <person name="Gruber A."/>
            <person name="Irimia M."/>
            <person name="Maruyama S."/>
            <person name="Arias M.C."/>
            <person name="Ball S.G."/>
            <person name="Gile G.H."/>
            <person name="Hirakawa Y."/>
            <person name="Hopkins J.F."/>
            <person name="Rensing S.A."/>
            <person name="Schmutz J."/>
            <person name="Symeonidi A."/>
            <person name="Elias M."/>
            <person name="Eveleigh R.J."/>
            <person name="Herman E.K."/>
            <person name="Klute M.J."/>
            <person name="Nakayama T."/>
            <person name="Obornik M."/>
            <person name="Reyes-Prieto A."/>
            <person name="Armbrust E.V."/>
            <person name="Aves S.J."/>
            <person name="Beiko R.G."/>
            <person name="Coutinho P."/>
            <person name="Dacks J.B."/>
            <person name="Durnford D.G."/>
            <person name="Fast N.M."/>
            <person name="Green B.R."/>
            <person name="Grisdale C."/>
            <person name="Hempe F."/>
            <person name="Henrissat B."/>
            <person name="Hoppner M.P."/>
            <person name="Ishida K.-I."/>
            <person name="Kim E."/>
            <person name="Koreny L."/>
            <person name="Kroth P.G."/>
            <person name="Liu Y."/>
            <person name="Malik S.-B."/>
            <person name="Maier U.G."/>
            <person name="McRose D."/>
            <person name="Mock T."/>
            <person name="Neilson J.A."/>
            <person name="Onodera N.T."/>
            <person name="Poole A.M."/>
            <person name="Pritham E.J."/>
            <person name="Richards T.A."/>
            <person name="Rocap G."/>
            <person name="Roy S.W."/>
            <person name="Sarai C."/>
            <person name="Schaack S."/>
            <person name="Shirato S."/>
            <person name="Slamovits C.H."/>
            <person name="Spencer D.F."/>
            <person name="Suzuki S."/>
            <person name="Worden A.Z."/>
            <person name="Zauner S."/>
            <person name="Barry K."/>
            <person name="Bell C."/>
            <person name="Bharti A.K."/>
            <person name="Crow J.A."/>
            <person name="Grimwood J."/>
            <person name="Kramer R."/>
            <person name="Lindquist E."/>
            <person name="Lucas S."/>
            <person name="Salamov A."/>
            <person name="McFadden G.I."/>
            <person name="Lane C.E."/>
            <person name="Keeling P.J."/>
            <person name="Gray M.W."/>
            <person name="Grigoriev I.V."/>
            <person name="Archibald J.M."/>
        </authorList>
    </citation>
    <scope>NUCLEOTIDE SEQUENCE</scope>
    <source>
        <strain evidence="3">CCMP2712</strain>
    </source>
</reference>
<dbReference type="RefSeq" id="XP_005827292.1">
    <property type="nucleotide sequence ID" value="XM_005827235.1"/>
</dbReference>
<gene>
    <name evidence="1" type="ORF">GUITHDRAFT_154151</name>
</gene>
<reference evidence="1 3" key="1">
    <citation type="journal article" date="2012" name="Nature">
        <title>Algal genomes reveal evolutionary mosaicism and the fate of nucleomorphs.</title>
        <authorList>
            <consortium name="DOE Joint Genome Institute"/>
            <person name="Curtis B.A."/>
            <person name="Tanifuji G."/>
            <person name="Burki F."/>
            <person name="Gruber A."/>
            <person name="Irimia M."/>
            <person name="Maruyama S."/>
            <person name="Arias M.C."/>
            <person name="Ball S.G."/>
            <person name="Gile G.H."/>
            <person name="Hirakawa Y."/>
            <person name="Hopkins J.F."/>
            <person name="Kuo A."/>
            <person name="Rensing S.A."/>
            <person name="Schmutz J."/>
            <person name="Symeonidi A."/>
            <person name="Elias M."/>
            <person name="Eveleigh R.J."/>
            <person name="Herman E.K."/>
            <person name="Klute M.J."/>
            <person name="Nakayama T."/>
            <person name="Obornik M."/>
            <person name="Reyes-Prieto A."/>
            <person name="Armbrust E.V."/>
            <person name="Aves S.J."/>
            <person name="Beiko R.G."/>
            <person name="Coutinho P."/>
            <person name="Dacks J.B."/>
            <person name="Durnford D.G."/>
            <person name="Fast N.M."/>
            <person name="Green B.R."/>
            <person name="Grisdale C.J."/>
            <person name="Hempel F."/>
            <person name="Henrissat B."/>
            <person name="Hoppner M.P."/>
            <person name="Ishida K."/>
            <person name="Kim E."/>
            <person name="Koreny L."/>
            <person name="Kroth P.G."/>
            <person name="Liu Y."/>
            <person name="Malik S.B."/>
            <person name="Maier U.G."/>
            <person name="McRose D."/>
            <person name="Mock T."/>
            <person name="Neilson J.A."/>
            <person name="Onodera N.T."/>
            <person name="Poole A.M."/>
            <person name="Pritham E.J."/>
            <person name="Richards T.A."/>
            <person name="Rocap G."/>
            <person name="Roy S.W."/>
            <person name="Sarai C."/>
            <person name="Schaack S."/>
            <person name="Shirato S."/>
            <person name="Slamovits C.H."/>
            <person name="Spencer D.F."/>
            <person name="Suzuki S."/>
            <person name="Worden A.Z."/>
            <person name="Zauner S."/>
            <person name="Barry K."/>
            <person name="Bell C."/>
            <person name="Bharti A.K."/>
            <person name="Crow J.A."/>
            <person name="Grimwood J."/>
            <person name="Kramer R."/>
            <person name="Lindquist E."/>
            <person name="Lucas S."/>
            <person name="Salamov A."/>
            <person name="McFadden G.I."/>
            <person name="Lane C.E."/>
            <person name="Keeling P.J."/>
            <person name="Gray M.W."/>
            <person name="Grigoriev I.V."/>
            <person name="Archibald J.M."/>
        </authorList>
    </citation>
    <scope>NUCLEOTIDE SEQUENCE</scope>
    <source>
        <strain evidence="1 3">CCMP2712</strain>
    </source>
</reference>
<evidence type="ECO:0000313" key="3">
    <source>
        <dbReference type="Proteomes" id="UP000011087"/>
    </source>
</evidence>